<organism evidence="2 3">
    <name type="scientific">Panaeolus cyanescens</name>
    <dbReference type="NCBI Taxonomy" id="181874"/>
    <lineage>
        <taxon>Eukaryota</taxon>
        <taxon>Fungi</taxon>
        <taxon>Dikarya</taxon>
        <taxon>Basidiomycota</taxon>
        <taxon>Agaricomycotina</taxon>
        <taxon>Agaricomycetes</taxon>
        <taxon>Agaricomycetidae</taxon>
        <taxon>Agaricales</taxon>
        <taxon>Agaricineae</taxon>
        <taxon>Galeropsidaceae</taxon>
        <taxon>Panaeolus</taxon>
    </lineage>
</organism>
<dbReference type="EMBL" id="NHTK01005403">
    <property type="protein sequence ID" value="PPQ79750.1"/>
    <property type="molecule type" value="Genomic_DNA"/>
</dbReference>
<proteinExistence type="predicted"/>
<dbReference type="AlphaFoldDB" id="A0A409WMU0"/>
<protein>
    <submittedName>
        <fullName evidence="2">Uncharacterized protein</fullName>
    </submittedName>
</protein>
<sequence length="68" mass="6906">MAYLPTATSSNIMASPIDETSSLALANMGANPSVSTDSSPESTIFQSSDGNLNVAVPNKCLEDAGAEL</sequence>
<comment type="caution">
    <text evidence="2">The sequence shown here is derived from an EMBL/GenBank/DDBJ whole genome shotgun (WGS) entry which is preliminary data.</text>
</comment>
<evidence type="ECO:0000313" key="3">
    <source>
        <dbReference type="Proteomes" id="UP000284842"/>
    </source>
</evidence>
<accession>A0A409WMU0</accession>
<name>A0A409WMU0_9AGAR</name>
<evidence type="ECO:0000256" key="1">
    <source>
        <dbReference type="SAM" id="MobiDB-lite"/>
    </source>
</evidence>
<gene>
    <name evidence="2" type="ORF">CVT24_010125</name>
</gene>
<dbReference type="InParanoid" id="A0A409WMU0"/>
<feature type="region of interest" description="Disordered" evidence="1">
    <location>
        <begin position="28"/>
        <end position="49"/>
    </location>
</feature>
<evidence type="ECO:0000313" key="2">
    <source>
        <dbReference type="EMBL" id="PPQ79750.1"/>
    </source>
</evidence>
<reference evidence="2 3" key="1">
    <citation type="journal article" date="2018" name="Evol. Lett.">
        <title>Horizontal gene cluster transfer increased hallucinogenic mushroom diversity.</title>
        <authorList>
            <person name="Reynolds H.T."/>
            <person name="Vijayakumar V."/>
            <person name="Gluck-Thaler E."/>
            <person name="Korotkin H.B."/>
            <person name="Matheny P.B."/>
            <person name="Slot J.C."/>
        </authorList>
    </citation>
    <scope>NUCLEOTIDE SEQUENCE [LARGE SCALE GENOMIC DNA]</scope>
    <source>
        <strain evidence="2 3">2629</strain>
    </source>
</reference>
<dbReference type="Proteomes" id="UP000284842">
    <property type="component" value="Unassembled WGS sequence"/>
</dbReference>
<keyword evidence="3" id="KW-1185">Reference proteome</keyword>